<dbReference type="EMBL" id="CAFBPA010000001">
    <property type="protein sequence ID" value="CAB4993081.1"/>
    <property type="molecule type" value="Genomic_DNA"/>
</dbReference>
<dbReference type="NCBIfam" id="NF005559">
    <property type="entry name" value="PRK07231.1"/>
    <property type="match status" value="1"/>
</dbReference>
<comment type="similarity">
    <text evidence="1">Belongs to the short-chain dehydrogenases/reductases (SDR) family.</text>
</comment>
<dbReference type="AlphaFoldDB" id="A0A6J6LLQ5"/>
<evidence type="ECO:0000313" key="2">
    <source>
        <dbReference type="EMBL" id="CAB4662790.1"/>
    </source>
</evidence>
<name>A0A6J6LLQ5_9ZZZZ</name>
<dbReference type="PRINTS" id="PR00081">
    <property type="entry name" value="GDHRDH"/>
</dbReference>
<dbReference type="InterPro" id="IPR036291">
    <property type="entry name" value="NAD(P)-bd_dom_sf"/>
</dbReference>
<dbReference type="FunFam" id="3.40.50.720:FF:000084">
    <property type="entry name" value="Short-chain dehydrogenase reductase"/>
    <property type="match status" value="1"/>
</dbReference>
<reference evidence="2" key="1">
    <citation type="submission" date="2020-05" db="EMBL/GenBank/DDBJ databases">
        <authorList>
            <person name="Chiriac C."/>
            <person name="Salcher M."/>
            <person name="Ghai R."/>
            <person name="Kavagutti S V."/>
        </authorList>
    </citation>
    <scope>NUCLEOTIDE SEQUENCE</scope>
</reference>
<sequence>MIIDHHGKVAFVTGAGSGIGRAISKQLSADGASVACVDIKMELAEATAKIITDDGGLAAAFVADVRDRLAVETAVSDVMAKYGRLDLIVNNAGVVTMSGLDKVTDEEWDFVVDVNMKGPFIVAQAASRVMANGGAMVNMTTVEAEVVVSSSGNCQVHYNASKGGVKMLTKALAVELASKGIRVNAIAPGPINTRFTGGDITGPEAMAFMSQRLLVPRVGEPEDIAKAASFLLSDAASYITGTQLAVDGGWLTR</sequence>
<dbReference type="EMBL" id="CAEZWW010000010">
    <property type="protein sequence ID" value="CAB4662790.1"/>
    <property type="molecule type" value="Genomic_DNA"/>
</dbReference>
<dbReference type="Gene3D" id="3.40.50.720">
    <property type="entry name" value="NAD(P)-binding Rossmann-like Domain"/>
    <property type="match status" value="1"/>
</dbReference>
<dbReference type="PRINTS" id="PR00080">
    <property type="entry name" value="SDRFAMILY"/>
</dbReference>
<organism evidence="2">
    <name type="scientific">freshwater metagenome</name>
    <dbReference type="NCBI Taxonomy" id="449393"/>
    <lineage>
        <taxon>unclassified sequences</taxon>
        <taxon>metagenomes</taxon>
        <taxon>ecological metagenomes</taxon>
    </lineage>
</organism>
<proteinExistence type="inferred from homology"/>
<protein>
    <submittedName>
        <fullName evidence="2">Unannotated protein</fullName>
    </submittedName>
</protein>
<dbReference type="PANTHER" id="PTHR42760">
    <property type="entry name" value="SHORT-CHAIN DEHYDROGENASES/REDUCTASES FAMILY MEMBER"/>
    <property type="match status" value="1"/>
</dbReference>
<evidence type="ECO:0000313" key="3">
    <source>
        <dbReference type="EMBL" id="CAB4993081.1"/>
    </source>
</evidence>
<dbReference type="SUPFAM" id="SSF51735">
    <property type="entry name" value="NAD(P)-binding Rossmann-fold domains"/>
    <property type="match status" value="1"/>
</dbReference>
<dbReference type="Pfam" id="PF13561">
    <property type="entry name" value="adh_short_C2"/>
    <property type="match status" value="1"/>
</dbReference>
<gene>
    <name evidence="2" type="ORF">UFOPK2310_00168</name>
    <name evidence="3" type="ORF">UFOPK4043_00010</name>
</gene>
<dbReference type="InterPro" id="IPR002347">
    <property type="entry name" value="SDR_fam"/>
</dbReference>
<evidence type="ECO:0000256" key="1">
    <source>
        <dbReference type="ARBA" id="ARBA00006484"/>
    </source>
</evidence>
<dbReference type="GO" id="GO:0016616">
    <property type="term" value="F:oxidoreductase activity, acting on the CH-OH group of donors, NAD or NADP as acceptor"/>
    <property type="evidence" value="ECO:0007669"/>
    <property type="project" value="TreeGrafter"/>
</dbReference>
<accession>A0A6J6LLQ5</accession>